<evidence type="ECO:0000313" key="1">
    <source>
        <dbReference type="EMBL" id="KKN23047.1"/>
    </source>
</evidence>
<organism evidence="1">
    <name type="scientific">marine sediment metagenome</name>
    <dbReference type="NCBI Taxonomy" id="412755"/>
    <lineage>
        <taxon>unclassified sequences</taxon>
        <taxon>metagenomes</taxon>
        <taxon>ecological metagenomes</taxon>
    </lineage>
</organism>
<reference evidence="1" key="1">
    <citation type="journal article" date="2015" name="Nature">
        <title>Complex archaea that bridge the gap between prokaryotes and eukaryotes.</title>
        <authorList>
            <person name="Spang A."/>
            <person name="Saw J.H."/>
            <person name="Jorgensen S.L."/>
            <person name="Zaremba-Niedzwiedzka K."/>
            <person name="Martijn J."/>
            <person name="Lind A.E."/>
            <person name="van Eijk R."/>
            <person name="Schleper C."/>
            <person name="Guy L."/>
            <person name="Ettema T.J."/>
        </authorList>
    </citation>
    <scope>NUCLEOTIDE SEQUENCE</scope>
</reference>
<accession>A0A0F9PEY7</accession>
<sequence>MATVVGGRRLKRIPGLRAGRLPVERPLAVAVMNGGMVADVDPADIKDNQASLLKNARIRRGKTTRRFGKSSYLPTKPNSNAVIRMFDHRIGDTTYYRIRLTANNIYFTDGSSWTQIAGTFLSKPLDIASILGTLVVADGINRLQKIDLEAETISGLGTIAPRAKYVTGFSERVVGANVGNSDEAIESLWWSGNRNLDEFDALEDISAGNKRLDTSPRTVVDPISGVFGFSSVMIIPRERSIWLATQNPIASNPFNTFRAVPGIGTDLPGSIAIGREKIIFVDSRTRDVIVYSPGNPIQSIGSPIRDVILDNITDAEAISSTYFESEDEYFVTITESATVKVWVVNIKSGVWQYDEVPNLTSLDSLTGFSSYTSFDDATGTFNAASGTFDAASVTPVVVPVLVYGYSTGLLLKEDSSVQQDNSVDYTFELRSKEFKTIKEDIVITRILIEYQATVSGSIILQYSRDGGTTWKTGKTVTTNTGKVREIRLKKQIRTRRLMWRVTATDGQFDILGYEVDISVGGESKGE</sequence>
<comment type="caution">
    <text evidence="1">The sequence shown here is derived from an EMBL/GenBank/DDBJ whole genome shotgun (WGS) entry which is preliminary data.</text>
</comment>
<dbReference type="Gene3D" id="2.60.120.260">
    <property type="entry name" value="Galactose-binding domain-like"/>
    <property type="match status" value="1"/>
</dbReference>
<proteinExistence type="predicted"/>
<dbReference type="EMBL" id="LAZR01003010">
    <property type="protein sequence ID" value="KKN23047.1"/>
    <property type="molecule type" value="Genomic_DNA"/>
</dbReference>
<protein>
    <submittedName>
        <fullName evidence="1">Uncharacterized protein</fullName>
    </submittedName>
</protein>
<dbReference type="AlphaFoldDB" id="A0A0F9PEY7"/>
<name>A0A0F9PEY7_9ZZZZ</name>
<gene>
    <name evidence="1" type="ORF">LCGC14_0908900</name>
</gene>